<dbReference type="FunFam" id="3.40.720.10:FF:000064">
    <property type="entry name" value="Probable acid phosphatase Pho610"/>
    <property type="match status" value="1"/>
</dbReference>
<sequence length="411" mass="45488">MRSQTVALLAAAAGSASAQEYYSYTATATASVYAAQATAKSSSPVSHVKGKAFDRFVQIWLENTDYDLAIGDPNLAWLASQGITLTNYVGTTHPSEPNYVASHGGDNFGMDNDDLNFIDANVSTIVDLLEEKSISWAEYQEDMPYTGFEGYAWLNQATGANDYVRKHNPAVIYNANSGIPSRLEVIKNTTLFYDDLENDTLPQWMFITPNMTSDGHDSSVTVAGSWTRNFLEPLLNDTRFMKNTLVIITFDENSSYAIRNNVLAILLGDAVPRKLVGTTDSNFYNHYSNLATVEANWDLHTLGRWDVGANVFQFVADKTGDTVRQWDTKKYGSQSSWYYNASYDGVFNDAPTYPVYPSPNLNIKSPSGRTVSPAIKAKWEGSSNPDYYQNIIEFPDHYHAPAGYTGGSYAT</sequence>
<evidence type="ECO:0000256" key="2">
    <source>
        <dbReference type="SAM" id="SignalP"/>
    </source>
</evidence>
<gene>
    <name evidence="3" type="ORF">BD289DRAFT_361429</name>
</gene>
<dbReference type="Proteomes" id="UP000241462">
    <property type="component" value="Unassembled WGS sequence"/>
</dbReference>
<keyword evidence="1" id="KW-0378">Hydrolase</keyword>
<proteinExistence type="predicted"/>
<dbReference type="AlphaFoldDB" id="A0A2T3AIJ8"/>
<keyword evidence="2" id="KW-0732">Signal</keyword>
<accession>A0A2T3AIJ8</accession>
<dbReference type="STRING" id="2025994.A0A2T3AIJ8"/>
<dbReference type="OrthoDB" id="5135119at2759"/>
<keyword evidence="4" id="KW-1185">Reference proteome</keyword>
<dbReference type="PANTHER" id="PTHR31956">
    <property type="entry name" value="NON-SPECIFIC PHOSPHOLIPASE C4-RELATED"/>
    <property type="match status" value="1"/>
</dbReference>
<dbReference type="EMBL" id="KZ678385">
    <property type="protein sequence ID" value="PSR99200.1"/>
    <property type="molecule type" value="Genomic_DNA"/>
</dbReference>
<dbReference type="GO" id="GO:0009395">
    <property type="term" value="P:phospholipid catabolic process"/>
    <property type="evidence" value="ECO:0007669"/>
    <property type="project" value="TreeGrafter"/>
</dbReference>
<evidence type="ECO:0000313" key="3">
    <source>
        <dbReference type="EMBL" id="PSR99200.1"/>
    </source>
</evidence>
<dbReference type="Gene3D" id="3.40.720.10">
    <property type="entry name" value="Alkaline Phosphatase, subunit A"/>
    <property type="match status" value="1"/>
</dbReference>
<organism evidence="3 4">
    <name type="scientific">Coniella lustricola</name>
    <dbReference type="NCBI Taxonomy" id="2025994"/>
    <lineage>
        <taxon>Eukaryota</taxon>
        <taxon>Fungi</taxon>
        <taxon>Dikarya</taxon>
        <taxon>Ascomycota</taxon>
        <taxon>Pezizomycotina</taxon>
        <taxon>Sordariomycetes</taxon>
        <taxon>Sordariomycetidae</taxon>
        <taxon>Diaporthales</taxon>
        <taxon>Schizoparmaceae</taxon>
        <taxon>Coniella</taxon>
    </lineage>
</organism>
<dbReference type="Pfam" id="PF04185">
    <property type="entry name" value="Phosphoesterase"/>
    <property type="match status" value="1"/>
</dbReference>
<protein>
    <submittedName>
        <fullName evidence="3">Acid phosphatase phoa</fullName>
    </submittedName>
</protein>
<feature type="signal peptide" evidence="2">
    <location>
        <begin position="1"/>
        <end position="18"/>
    </location>
</feature>
<dbReference type="GO" id="GO:0016788">
    <property type="term" value="F:hydrolase activity, acting on ester bonds"/>
    <property type="evidence" value="ECO:0007669"/>
    <property type="project" value="InterPro"/>
</dbReference>
<name>A0A2T3AIJ8_9PEZI</name>
<evidence type="ECO:0000256" key="1">
    <source>
        <dbReference type="ARBA" id="ARBA00022801"/>
    </source>
</evidence>
<dbReference type="InterPro" id="IPR007312">
    <property type="entry name" value="Phosphoesterase"/>
</dbReference>
<dbReference type="InterPro" id="IPR017850">
    <property type="entry name" value="Alkaline_phosphatase_core_sf"/>
</dbReference>
<reference evidence="3 4" key="1">
    <citation type="journal article" date="2018" name="Mycol. Prog.">
        <title>Coniella lustricola, a new species from submerged detritus.</title>
        <authorList>
            <person name="Raudabaugh D.B."/>
            <person name="Iturriaga T."/>
            <person name="Carver A."/>
            <person name="Mondo S."/>
            <person name="Pangilinan J."/>
            <person name="Lipzen A."/>
            <person name="He G."/>
            <person name="Amirebrahimi M."/>
            <person name="Grigoriev I.V."/>
            <person name="Miller A.N."/>
        </authorList>
    </citation>
    <scope>NUCLEOTIDE SEQUENCE [LARGE SCALE GENOMIC DNA]</scope>
    <source>
        <strain evidence="3 4">B22-T-1</strain>
    </source>
</reference>
<dbReference type="PANTHER" id="PTHR31956:SF15">
    <property type="entry name" value="ACID PHOSPHATASE PHOA"/>
    <property type="match status" value="1"/>
</dbReference>
<evidence type="ECO:0000313" key="4">
    <source>
        <dbReference type="Proteomes" id="UP000241462"/>
    </source>
</evidence>
<feature type="chain" id="PRO_5015778090" evidence="2">
    <location>
        <begin position="19"/>
        <end position="411"/>
    </location>
</feature>
<dbReference type="InParanoid" id="A0A2T3AIJ8"/>